<evidence type="ECO:0000313" key="6">
    <source>
        <dbReference type="EMBL" id="NLR90974.1"/>
    </source>
</evidence>
<evidence type="ECO:0000256" key="2">
    <source>
        <dbReference type="ARBA" id="ARBA00022692"/>
    </source>
</evidence>
<protein>
    <submittedName>
        <fullName evidence="6">DUF1656 domain-containing protein</fullName>
    </submittedName>
</protein>
<keyword evidence="1" id="KW-1003">Cell membrane</keyword>
<dbReference type="AlphaFoldDB" id="A0A7X8SIS6"/>
<sequence length="68" mass="7944">MLPYEIPFGDLYVPRLLVSFILGLVCTQILTYFMNKYRISKYFYYAPLVYMCLVVTFTVLLDSLLGLS</sequence>
<reference evidence="6 7" key="1">
    <citation type="submission" date="2020-04" db="EMBL/GenBank/DDBJ databases">
        <title>Flammeovirga sp. SR4, a novel species isolated from seawater.</title>
        <authorList>
            <person name="Wang X."/>
        </authorList>
    </citation>
    <scope>NUCLEOTIDE SEQUENCE [LARGE SCALE GENOMIC DNA]</scope>
    <source>
        <strain evidence="6 7">SR4</strain>
    </source>
</reference>
<evidence type="ECO:0000256" key="4">
    <source>
        <dbReference type="ARBA" id="ARBA00023136"/>
    </source>
</evidence>
<keyword evidence="4 5" id="KW-0472">Membrane</keyword>
<gene>
    <name evidence="6" type="ORF">HGP29_07135</name>
</gene>
<name>A0A7X8SIS6_9BACT</name>
<dbReference type="EMBL" id="JABAIL010000002">
    <property type="protein sequence ID" value="NLR90974.1"/>
    <property type="molecule type" value="Genomic_DNA"/>
</dbReference>
<evidence type="ECO:0000313" key="7">
    <source>
        <dbReference type="Proteomes" id="UP000585050"/>
    </source>
</evidence>
<accession>A0A7X8SIS6</accession>
<evidence type="ECO:0000256" key="5">
    <source>
        <dbReference type="SAM" id="Phobius"/>
    </source>
</evidence>
<organism evidence="6 7">
    <name type="scientific">Flammeovirga agarivorans</name>
    <dbReference type="NCBI Taxonomy" id="2726742"/>
    <lineage>
        <taxon>Bacteria</taxon>
        <taxon>Pseudomonadati</taxon>
        <taxon>Bacteroidota</taxon>
        <taxon>Cytophagia</taxon>
        <taxon>Cytophagales</taxon>
        <taxon>Flammeovirgaceae</taxon>
        <taxon>Flammeovirga</taxon>
    </lineage>
</organism>
<dbReference type="Proteomes" id="UP000585050">
    <property type="component" value="Unassembled WGS sequence"/>
</dbReference>
<keyword evidence="2 5" id="KW-0812">Transmembrane</keyword>
<dbReference type="InterPro" id="IPR012451">
    <property type="entry name" value="DUF1656"/>
</dbReference>
<evidence type="ECO:0000256" key="1">
    <source>
        <dbReference type="ARBA" id="ARBA00022475"/>
    </source>
</evidence>
<keyword evidence="7" id="KW-1185">Reference proteome</keyword>
<keyword evidence="3 5" id="KW-1133">Transmembrane helix</keyword>
<feature type="transmembrane region" description="Helical" evidence="5">
    <location>
        <begin position="42"/>
        <end position="61"/>
    </location>
</feature>
<dbReference type="Pfam" id="PF07869">
    <property type="entry name" value="DUF1656"/>
    <property type="match status" value="1"/>
</dbReference>
<dbReference type="RefSeq" id="WP_168881680.1">
    <property type="nucleotide sequence ID" value="NZ_JABAIL010000002.1"/>
</dbReference>
<comment type="caution">
    <text evidence="6">The sequence shown here is derived from an EMBL/GenBank/DDBJ whole genome shotgun (WGS) entry which is preliminary data.</text>
</comment>
<proteinExistence type="predicted"/>
<evidence type="ECO:0000256" key="3">
    <source>
        <dbReference type="ARBA" id="ARBA00022989"/>
    </source>
</evidence>
<feature type="transmembrane region" description="Helical" evidence="5">
    <location>
        <begin position="12"/>
        <end position="35"/>
    </location>
</feature>